<reference evidence="15 16" key="1">
    <citation type="journal article" date="2021" name="Sci. Rep.">
        <title>Chromosome anchoring in Senegalese sole (Solea senegalensis) reveals sex-associated markers and genome rearrangements in flatfish.</title>
        <authorList>
            <person name="Guerrero-Cozar I."/>
            <person name="Gomez-Garrido J."/>
            <person name="Berbel C."/>
            <person name="Martinez-Blanch J.F."/>
            <person name="Alioto T."/>
            <person name="Claros M.G."/>
            <person name="Gagnaire P.A."/>
            <person name="Manchado M."/>
        </authorList>
    </citation>
    <scope>NUCLEOTIDE SEQUENCE [LARGE SCALE GENOMIC DNA]</scope>
    <source>
        <strain evidence="15">Sse05_10M</strain>
    </source>
</reference>
<dbReference type="GO" id="GO:0031514">
    <property type="term" value="C:motile cilium"/>
    <property type="evidence" value="ECO:0007669"/>
    <property type="project" value="UniProtKB-SubCell"/>
</dbReference>
<evidence type="ECO:0000256" key="11">
    <source>
        <dbReference type="ARBA" id="ARBA00023273"/>
    </source>
</evidence>
<evidence type="ECO:0000256" key="9">
    <source>
        <dbReference type="ARBA" id="ARBA00023069"/>
    </source>
</evidence>
<proteinExistence type="inferred from homology"/>
<evidence type="ECO:0000256" key="6">
    <source>
        <dbReference type="ARBA" id="ARBA00022701"/>
    </source>
</evidence>
<dbReference type="InterPro" id="IPR025593">
    <property type="entry name" value="GAS8_dom"/>
</dbReference>
<dbReference type="GO" id="GO:0005794">
    <property type="term" value="C:Golgi apparatus"/>
    <property type="evidence" value="ECO:0007669"/>
    <property type="project" value="TreeGrafter"/>
</dbReference>
<comment type="caution">
    <text evidence="15">The sequence shown here is derived from an EMBL/GenBank/DDBJ whole genome shotgun (WGS) entry which is preliminary data.</text>
</comment>
<dbReference type="EMBL" id="JAGKHQ010000004">
    <property type="protein sequence ID" value="KAG7518241.1"/>
    <property type="molecule type" value="Genomic_DNA"/>
</dbReference>
<gene>
    <name evidence="15" type="ORF">JOB18_029448</name>
</gene>
<evidence type="ECO:0000256" key="3">
    <source>
        <dbReference type="ARBA" id="ARBA00009859"/>
    </source>
</evidence>
<evidence type="ECO:0000256" key="8">
    <source>
        <dbReference type="ARBA" id="ARBA00023054"/>
    </source>
</evidence>
<dbReference type="PANTHER" id="PTHR31543:SF0">
    <property type="entry name" value="DYNEIN REGULATORY COMPLEX SUBUNIT 4"/>
    <property type="match status" value="1"/>
</dbReference>
<feature type="coiled-coil region" evidence="13">
    <location>
        <begin position="241"/>
        <end position="275"/>
    </location>
</feature>
<keyword evidence="11" id="KW-0966">Cell projection</keyword>
<keyword evidence="6" id="KW-0493">Microtubule</keyword>
<dbReference type="PANTHER" id="PTHR31543">
    <property type="entry name" value="DYNEIN REGULATORY COMPLEX SUBUNIT 4"/>
    <property type="match status" value="1"/>
</dbReference>
<evidence type="ECO:0000259" key="14">
    <source>
        <dbReference type="Pfam" id="PF13851"/>
    </source>
</evidence>
<evidence type="ECO:0000256" key="2">
    <source>
        <dbReference type="ARBA" id="ARBA00004245"/>
    </source>
</evidence>
<comment type="subcellular location">
    <subcellularLocation>
        <location evidence="1">Cell projection</location>
        <location evidence="1">Cilium</location>
        <location evidence="1">Flagellum</location>
    </subcellularLocation>
    <subcellularLocation>
        <location evidence="2">Cytoplasm</location>
        <location evidence="2">Cytoskeleton</location>
    </subcellularLocation>
</comment>
<evidence type="ECO:0000256" key="12">
    <source>
        <dbReference type="ARBA" id="ARBA00031568"/>
    </source>
</evidence>
<evidence type="ECO:0000256" key="13">
    <source>
        <dbReference type="SAM" id="Coils"/>
    </source>
</evidence>
<keyword evidence="9" id="KW-0969">Cilium</keyword>
<feature type="domain" description="Growth arrest-specific protein 8" evidence="14">
    <location>
        <begin position="222"/>
        <end position="376"/>
    </location>
</feature>
<keyword evidence="8 13" id="KW-0175">Coiled coil</keyword>
<name>A0AAV6SLA5_SOLSE</name>
<evidence type="ECO:0000256" key="10">
    <source>
        <dbReference type="ARBA" id="ARBA00023212"/>
    </source>
</evidence>
<evidence type="ECO:0000313" key="16">
    <source>
        <dbReference type="Proteomes" id="UP000693946"/>
    </source>
</evidence>
<dbReference type="GO" id="GO:0005874">
    <property type="term" value="C:microtubule"/>
    <property type="evidence" value="ECO:0007669"/>
    <property type="project" value="UniProtKB-KW"/>
</dbReference>
<dbReference type="GO" id="GO:0030317">
    <property type="term" value="P:flagellated sperm motility"/>
    <property type="evidence" value="ECO:0007669"/>
    <property type="project" value="TreeGrafter"/>
</dbReference>
<comment type="similarity">
    <text evidence="3">Belongs to the DRC4 family.</text>
</comment>
<evidence type="ECO:0000256" key="5">
    <source>
        <dbReference type="ARBA" id="ARBA00022490"/>
    </source>
</evidence>
<evidence type="ECO:0000313" key="15">
    <source>
        <dbReference type="EMBL" id="KAG7518241.1"/>
    </source>
</evidence>
<keyword evidence="7" id="KW-0282">Flagellum</keyword>
<dbReference type="Proteomes" id="UP000693946">
    <property type="component" value="Linkage Group LG12"/>
</dbReference>
<dbReference type="GO" id="GO:0031267">
    <property type="term" value="F:small GTPase binding"/>
    <property type="evidence" value="ECO:0007669"/>
    <property type="project" value="InterPro"/>
</dbReference>
<accession>A0AAV6SLA5</accession>
<organism evidence="15 16">
    <name type="scientific">Solea senegalensis</name>
    <name type="common">Senegalese sole</name>
    <dbReference type="NCBI Taxonomy" id="28829"/>
    <lineage>
        <taxon>Eukaryota</taxon>
        <taxon>Metazoa</taxon>
        <taxon>Chordata</taxon>
        <taxon>Craniata</taxon>
        <taxon>Vertebrata</taxon>
        <taxon>Euteleostomi</taxon>
        <taxon>Actinopterygii</taxon>
        <taxon>Neopterygii</taxon>
        <taxon>Teleostei</taxon>
        <taxon>Neoteleostei</taxon>
        <taxon>Acanthomorphata</taxon>
        <taxon>Carangaria</taxon>
        <taxon>Pleuronectiformes</taxon>
        <taxon>Pleuronectoidei</taxon>
        <taxon>Soleidae</taxon>
        <taxon>Solea</taxon>
    </lineage>
</organism>
<evidence type="ECO:0000256" key="1">
    <source>
        <dbReference type="ARBA" id="ARBA00004230"/>
    </source>
</evidence>
<dbReference type="AlphaFoldDB" id="A0AAV6SLA5"/>
<evidence type="ECO:0000256" key="4">
    <source>
        <dbReference type="ARBA" id="ARBA00021301"/>
    </source>
</evidence>
<keyword evidence="5" id="KW-0963">Cytoplasm</keyword>
<evidence type="ECO:0000256" key="7">
    <source>
        <dbReference type="ARBA" id="ARBA00022846"/>
    </source>
</evidence>
<keyword evidence="10" id="KW-0206">Cytoskeleton</keyword>
<feature type="coiled-coil region" evidence="13">
    <location>
        <begin position="321"/>
        <end position="355"/>
    </location>
</feature>
<keyword evidence="16" id="KW-1185">Reference proteome</keyword>
<dbReference type="InterPro" id="IPR039308">
    <property type="entry name" value="GAS8"/>
</dbReference>
<dbReference type="GO" id="GO:0008017">
    <property type="term" value="F:microtubule binding"/>
    <property type="evidence" value="ECO:0007669"/>
    <property type="project" value="InterPro"/>
</dbReference>
<dbReference type="Pfam" id="PF13851">
    <property type="entry name" value="GAS"/>
    <property type="match status" value="1"/>
</dbReference>
<sequence length="378" mass="44625">MPKGKGKKGKDAISFAELDKMSPEDMSEKQLKKYVIYLQEELEKERRERTYFQLDVDKLNSFLEMCSGDLEETKAKLCLKDIERKEADKHHRTEIGKYETKVKHAEFEQHSAVSEVKMEVSASASLIKKQQTESELELQRIIQNMLEDQRRDKVMKETSVKEVILKHQLELLELNKDYDKRIREMKDQYCKKYQMKINADEKKHWELVKKHEDQFRSNADHLIQKHKATLRAVSDKLSTLQTDAMKQEKALEKKVAELQKLLTQVDKDVSAAQQENESLCSSVEKSEFKLTDLDRRMRDYNQHRGDIVKKKACMKVITDELRDVTVKHELLQHELEEHEKECEEMQRKHRQATWNLQQQGALKEQGLQRKLALLTQTG</sequence>
<protein>
    <recommendedName>
        <fullName evidence="4">Dynein regulatory complex subunit 4</fullName>
    </recommendedName>
    <alternativeName>
        <fullName evidence="12">Growth arrest-specific protein 8</fullName>
    </alternativeName>
</protein>